<gene>
    <name evidence="2" type="ORF">BLL52_3995</name>
</gene>
<dbReference type="RefSeq" id="WP_156876271.1">
    <property type="nucleotide sequence ID" value="NZ_MSYM01000019.1"/>
</dbReference>
<protein>
    <submittedName>
        <fullName evidence="2">Uncharacterized protein</fullName>
    </submittedName>
</protein>
<proteinExistence type="predicted"/>
<organism evidence="2 3">
    <name type="scientific">Rhodoferax antarcticus ANT.BR</name>
    <dbReference type="NCBI Taxonomy" id="1111071"/>
    <lineage>
        <taxon>Bacteria</taxon>
        <taxon>Pseudomonadati</taxon>
        <taxon>Pseudomonadota</taxon>
        <taxon>Betaproteobacteria</taxon>
        <taxon>Burkholderiales</taxon>
        <taxon>Comamonadaceae</taxon>
        <taxon>Rhodoferax</taxon>
    </lineage>
</organism>
<evidence type="ECO:0000313" key="3">
    <source>
        <dbReference type="Proteomes" id="UP000185911"/>
    </source>
</evidence>
<accession>A0A1Q8Y9J4</accession>
<comment type="caution">
    <text evidence="2">The sequence shown here is derived from an EMBL/GenBank/DDBJ whole genome shotgun (WGS) entry which is preliminary data.</text>
</comment>
<dbReference type="EMBL" id="MSYM01000019">
    <property type="protein sequence ID" value="OLP04674.1"/>
    <property type="molecule type" value="Genomic_DNA"/>
</dbReference>
<sequence length="45" mass="4741">MSGFDSDALDRASRVARGRSAPSAQASPLLQSLEEVPSDRLLALV</sequence>
<name>A0A1Q8Y9J4_9BURK</name>
<dbReference type="AlphaFoldDB" id="A0A1Q8Y9J4"/>
<dbReference type="Proteomes" id="UP000185911">
    <property type="component" value="Unassembled WGS sequence"/>
</dbReference>
<keyword evidence="3" id="KW-1185">Reference proteome</keyword>
<evidence type="ECO:0000256" key="1">
    <source>
        <dbReference type="SAM" id="MobiDB-lite"/>
    </source>
</evidence>
<evidence type="ECO:0000313" key="2">
    <source>
        <dbReference type="EMBL" id="OLP04674.1"/>
    </source>
</evidence>
<feature type="region of interest" description="Disordered" evidence="1">
    <location>
        <begin position="1"/>
        <end position="31"/>
    </location>
</feature>
<reference evidence="2 3" key="1">
    <citation type="submission" date="2017-01" db="EMBL/GenBank/DDBJ databases">
        <title>Genome sequence of Rhodoferax antarcticus ANT.BR, a psychrophilic purple nonsulfur bacterium from an Antarctic microbial mat.</title>
        <authorList>
            <person name="Baker J."/>
            <person name="Riester C."/>
            <person name="Skinner B."/>
            <person name="Newell A."/>
            <person name="Swingley W."/>
            <person name="Madigan M."/>
            <person name="Jung D."/>
            <person name="Asao M."/>
            <person name="Chen M."/>
            <person name="Loughlin P."/>
            <person name="Pan H."/>
            <person name="Lin S."/>
            <person name="Li N."/>
            <person name="Shaw J."/>
            <person name="Prado M."/>
            <person name="Sherman C."/>
            <person name="Li X."/>
            <person name="Tang J."/>
            <person name="Blankenship R."/>
            <person name="Zhao T."/>
            <person name="Touchman J."/>
            <person name="Sattley M."/>
        </authorList>
    </citation>
    <scope>NUCLEOTIDE SEQUENCE [LARGE SCALE GENOMIC DNA]</scope>
    <source>
        <strain evidence="2 3">ANT.BR</strain>
    </source>
</reference>